<comment type="similarity">
    <text evidence="6">Belongs to the cytochrome P450 family.</text>
</comment>
<evidence type="ECO:0000256" key="3">
    <source>
        <dbReference type="ARBA" id="ARBA00022723"/>
    </source>
</evidence>
<keyword evidence="6" id="KW-0560">Oxidoreductase</keyword>
<dbReference type="PROSITE" id="PS00086">
    <property type="entry name" value="CYTOCHROME_P450"/>
    <property type="match status" value="1"/>
</dbReference>
<dbReference type="PRINTS" id="PR00463">
    <property type="entry name" value="EP450I"/>
</dbReference>
<dbReference type="OrthoDB" id="3934656at2759"/>
<evidence type="ECO:0000256" key="2">
    <source>
        <dbReference type="ARBA" id="ARBA00022617"/>
    </source>
</evidence>
<evidence type="ECO:0000256" key="4">
    <source>
        <dbReference type="ARBA" id="ARBA00023004"/>
    </source>
</evidence>
<dbReference type="Proteomes" id="UP000738349">
    <property type="component" value="Unassembled WGS sequence"/>
</dbReference>
<keyword evidence="2 5" id="KW-0349">Heme</keyword>
<comment type="caution">
    <text evidence="7">The sequence shown here is derived from an EMBL/GenBank/DDBJ whole genome shotgun (WGS) entry which is preliminary data.</text>
</comment>
<feature type="binding site" description="axial binding residue" evidence="5">
    <location>
        <position position="448"/>
    </location>
    <ligand>
        <name>heme</name>
        <dbReference type="ChEBI" id="CHEBI:30413"/>
    </ligand>
    <ligandPart>
        <name>Fe</name>
        <dbReference type="ChEBI" id="CHEBI:18248"/>
    </ligandPart>
</feature>
<dbReference type="InterPro" id="IPR017972">
    <property type="entry name" value="Cyt_P450_CS"/>
</dbReference>
<comment type="cofactor">
    <cofactor evidence="1 5">
        <name>heme</name>
        <dbReference type="ChEBI" id="CHEBI:30413"/>
    </cofactor>
</comment>
<dbReference type="GO" id="GO:0005506">
    <property type="term" value="F:iron ion binding"/>
    <property type="evidence" value="ECO:0007669"/>
    <property type="project" value="InterPro"/>
</dbReference>
<dbReference type="InterPro" id="IPR036396">
    <property type="entry name" value="Cyt_P450_sf"/>
</dbReference>
<keyword evidence="3 5" id="KW-0479">Metal-binding</keyword>
<dbReference type="EMBL" id="JAGMUV010000046">
    <property type="protein sequence ID" value="KAH7110257.1"/>
    <property type="molecule type" value="Genomic_DNA"/>
</dbReference>
<protein>
    <submittedName>
        <fullName evidence="7">Cytochrome P450</fullName>
    </submittedName>
</protein>
<name>A0A9P9D0H3_9HYPO</name>
<dbReference type="GO" id="GO:0004497">
    <property type="term" value="F:monooxygenase activity"/>
    <property type="evidence" value="ECO:0007669"/>
    <property type="project" value="UniProtKB-KW"/>
</dbReference>
<evidence type="ECO:0000256" key="6">
    <source>
        <dbReference type="RuleBase" id="RU000461"/>
    </source>
</evidence>
<reference evidence="7" key="1">
    <citation type="journal article" date="2021" name="Nat. Commun.">
        <title>Genetic determinants of endophytism in the Arabidopsis root mycobiome.</title>
        <authorList>
            <person name="Mesny F."/>
            <person name="Miyauchi S."/>
            <person name="Thiergart T."/>
            <person name="Pickel B."/>
            <person name="Atanasova L."/>
            <person name="Karlsson M."/>
            <person name="Huettel B."/>
            <person name="Barry K.W."/>
            <person name="Haridas S."/>
            <person name="Chen C."/>
            <person name="Bauer D."/>
            <person name="Andreopoulos W."/>
            <person name="Pangilinan J."/>
            <person name="LaButti K."/>
            <person name="Riley R."/>
            <person name="Lipzen A."/>
            <person name="Clum A."/>
            <person name="Drula E."/>
            <person name="Henrissat B."/>
            <person name="Kohler A."/>
            <person name="Grigoriev I.V."/>
            <person name="Martin F.M."/>
            <person name="Hacquard S."/>
        </authorList>
    </citation>
    <scope>NUCLEOTIDE SEQUENCE</scope>
    <source>
        <strain evidence="7">MPI-CAGE-AT-0147</strain>
    </source>
</reference>
<evidence type="ECO:0000313" key="8">
    <source>
        <dbReference type="Proteomes" id="UP000738349"/>
    </source>
</evidence>
<dbReference type="PANTHER" id="PTHR24305">
    <property type="entry name" value="CYTOCHROME P450"/>
    <property type="match status" value="1"/>
</dbReference>
<keyword evidence="8" id="KW-1185">Reference proteome</keyword>
<dbReference type="InterPro" id="IPR001128">
    <property type="entry name" value="Cyt_P450"/>
</dbReference>
<dbReference type="GO" id="GO:0020037">
    <property type="term" value="F:heme binding"/>
    <property type="evidence" value="ECO:0007669"/>
    <property type="project" value="InterPro"/>
</dbReference>
<dbReference type="CDD" id="cd11060">
    <property type="entry name" value="CYP57A1-like"/>
    <property type="match status" value="1"/>
</dbReference>
<dbReference type="InterPro" id="IPR050121">
    <property type="entry name" value="Cytochrome_P450_monoxygenase"/>
</dbReference>
<gene>
    <name evidence="7" type="ORF">EDB81DRAFT_894825</name>
</gene>
<organism evidence="7 8">
    <name type="scientific">Dactylonectria macrodidyma</name>
    <dbReference type="NCBI Taxonomy" id="307937"/>
    <lineage>
        <taxon>Eukaryota</taxon>
        <taxon>Fungi</taxon>
        <taxon>Dikarya</taxon>
        <taxon>Ascomycota</taxon>
        <taxon>Pezizomycotina</taxon>
        <taxon>Sordariomycetes</taxon>
        <taxon>Hypocreomycetidae</taxon>
        <taxon>Hypocreales</taxon>
        <taxon>Nectriaceae</taxon>
        <taxon>Dactylonectria</taxon>
    </lineage>
</organism>
<keyword evidence="4 5" id="KW-0408">Iron</keyword>
<dbReference type="Gene3D" id="1.10.630.10">
    <property type="entry name" value="Cytochrome P450"/>
    <property type="match status" value="1"/>
</dbReference>
<dbReference type="PANTHER" id="PTHR24305:SF188">
    <property type="entry name" value="P450, PUTATIVE (EUROFUNG)-RELATED"/>
    <property type="match status" value="1"/>
</dbReference>
<dbReference type="PRINTS" id="PR00385">
    <property type="entry name" value="P450"/>
</dbReference>
<dbReference type="SUPFAM" id="SSF48264">
    <property type="entry name" value="Cytochrome P450"/>
    <property type="match status" value="1"/>
</dbReference>
<evidence type="ECO:0000313" key="7">
    <source>
        <dbReference type="EMBL" id="KAH7110257.1"/>
    </source>
</evidence>
<dbReference type="AlphaFoldDB" id="A0A9P9D0H3"/>
<dbReference type="InterPro" id="IPR002401">
    <property type="entry name" value="Cyt_P450_E_grp-I"/>
</dbReference>
<keyword evidence="6" id="KW-0503">Monooxygenase</keyword>
<proteinExistence type="inferred from homology"/>
<evidence type="ECO:0000256" key="1">
    <source>
        <dbReference type="ARBA" id="ARBA00001971"/>
    </source>
</evidence>
<sequence length="539" mass="60914">MNTHVLIAVAAGLLLANLFALLARQFWSPLRTVPGPFLTRLSSAWYAWKVWQGSFQEVNLELHKKHGMSLVATIARIACQIGARRLICTMNTGKIIRYGPNRYSINDLEAVKLIYGLGNPFPKFSWYSTWSSPGQWSLFADQSLRRHAQNRKQYQATYSMTALVHYESFVDECANLFVRRLSEMSSAEISLYIRHWFQCYAFDVIGMITYAKRLGFLDQGEDIGNVIGALEDHLGYATVTGIFPGLHRFLFPIKNYLAGSKGAGRGYVITFTYERVREAQVKPRLAAVSEGDVATQDFLTKFLAKHAADPDNFTAYHVLSGCVSNMVAGSDTTAISLSAVLYYLLKNPSCMKELREEESQQMPYLQAVIKEALRLHPATGLPLERVVPEGGATISGRFFPEGVTRRDENIFGDDADVFSPKRWLVDDANRVALMNRYWMPFGIGSRTCVGRHISMLDMCKLIPLLVRDFTFKLDNSLKTDDWHTQNYWFVKPLDFGVRAQMRRARGSEKSKNTSSTGMYHILNPRLQIDADSRSAGAKR</sequence>
<accession>A0A9P9D0H3</accession>
<dbReference type="Pfam" id="PF00067">
    <property type="entry name" value="p450"/>
    <property type="match status" value="1"/>
</dbReference>
<dbReference type="GO" id="GO:0016705">
    <property type="term" value="F:oxidoreductase activity, acting on paired donors, with incorporation or reduction of molecular oxygen"/>
    <property type="evidence" value="ECO:0007669"/>
    <property type="project" value="InterPro"/>
</dbReference>
<evidence type="ECO:0000256" key="5">
    <source>
        <dbReference type="PIRSR" id="PIRSR602401-1"/>
    </source>
</evidence>